<evidence type="ECO:0000256" key="1">
    <source>
        <dbReference type="SAM" id="MobiDB-lite"/>
    </source>
</evidence>
<comment type="caution">
    <text evidence="2">The sequence shown here is derived from an EMBL/GenBank/DDBJ whole genome shotgun (WGS) entry which is preliminary data.</text>
</comment>
<feature type="region of interest" description="Disordered" evidence="1">
    <location>
        <begin position="1"/>
        <end position="25"/>
    </location>
</feature>
<gene>
    <name evidence="2" type="ORF">RQX22_06250</name>
</gene>
<proteinExistence type="predicted"/>
<dbReference type="Proteomes" id="UP001259572">
    <property type="component" value="Unassembled WGS sequence"/>
</dbReference>
<sequence>MSKEPPKLRLASSQADNDVKRQRAGQELRWPLKELAANMMRIVRGAGRPEDVGHQCAAVLAAYQAYREATERFPPPEVISEALTLPHREVPGGDRLRQDIEDADEMVVDGSLQIAASRLLDQMTQVAAGREEMRRGVREGNDARAAHMAEFERKRVGVIKRPKRKEK</sequence>
<accession>A0ABU3Q647</accession>
<name>A0ABU3Q647_9SPHN</name>
<reference evidence="2 3" key="1">
    <citation type="submission" date="2023-05" db="EMBL/GenBank/DDBJ databases">
        <authorList>
            <person name="Guo Y."/>
        </authorList>
    </citation>
    <scope>NUCLEOTIDE SEQUENCE [LARGE SCALE GENOMIC DNA]</scope>
    <source>
        <strain evidence="2 3">GR2756</strain>
    </source>
</reference>
<evidence type="ECO:0000313" key="2">
    <source>
        <dbReference type="EMBL" id="MDT9598549.1"/>
    </source>
</evidence>
<dbReference type="RefSeq" id="WP_315724709.1">
    <property type="nucleotide sequence ID" value="NZ_JAVUPU010000003.1"/>
</dbReference>
<protein>
    <recommendedName>
        <fullName evidence="4">Terminase small subunit</fullName>
    </recommendedName>
</protein>
<evidence type="ECO:0008006" key="4">
    <source>
        <dbReference type="Google" id="ProtNLM"/>
    </source>
</evidence>
<keyword evidence="3" id="KW-1185">Reference proteome</keyword>
<dbReference type="EMBL" id="JAVUPU010000003">
    <property type="protein sequence ID" value="MDT9598549.1"/>
    <property type="molecule type" value="Genomic_DNA"/>
</dbReference>
<evidence type="ECO:0000313" key="3">
    <source>
        <dbReference type="Proteomes" id="UP001259572"/>
    </source>
</evidence>
<organism evidence="2 3">
    <name type="scientific">Sphingosinicella rhizophila</name>
    <dbReference type="NCBI Taxonomy" id="3050082"/>
    <lineage>
        <taxon>Bacteria</taxon>
        <taxon>Pseudomonadati</taxon>
        <taxon>Pseudomonadota</taxon>
        <taxon>Alphaproteobacteria</taxon>
        <taxon>Sphingomonadales</taxon>
        <taxon>Sphingosinicellaceae</taxon>
        <taxon>Sphingosinicella</taxon>
    </lineage>
</organism>